<gene>
    <name evidence="2" type="ORF">MOC_5367</name>
</gene>
<feature type="compositionally biased region" description="Basic and acidic residues" evidence="1">
    <location>
        <begin position="208"/>
        <end position="217"/>
    </location>
</feature>
<dbReference type="Proteomes" id="UP000029492">
    <property type="component" value="Chromosome"/>
</dbReference>
<feature type="compositionally biased region" description="Basic residues" evidence="1">
    <location>
        <begin position="303"/>
        <end position="314"/>
    </location>
</feature>
<evidence type="ECO:0000313" key="3">
    <source>
        <dbReference type="Proteomes" id="UP000029492"/>
    </source>
</evidence>
<sequence length="362" mass="38477">MRLVRPSGCQQTRSSSSPAGRCGNVHQAGKRQLDHRQHLPRMVPGSNRTSGLGALPQGREHQPGVPTPMHGLLDFRQSGGALRFARGKSAEEQDMVGAAPVPPIRQRHDASVPILRGQEPHGGPSVGSASDQHAGLDADTGAQLGQQPQTGYGSEHDPSAPSAQMEGELAERISGERQLVSDRTRGRRRLAPARSADLFGVAQGESAGRCRSDDTTQREGAQLPNGWIGDSCELAQPDRQGLIGPGRRERRSAPGEASYELRHAPSSRSGGRPAGERSAARKFHDDAASGHGPPPSETVRAARSAKLRRSRARSGLRPTRSPTRPHPAKCWSVPDRSGGCATRACPSWTSDTETRAGRCSGP</sequence>
<protein>
    <submittedName>
        <fullName evidence="2">Protein of unassigned function</fullName>
    </submittedName>
</protein>
<name>A0A089P0C8_9HYPH</name>
<dbReference type="AlphaFoldDB" id="A0A089P0C8"/>
<dbReference type="KEGG" id="mor:MOC_5367"/>
<dbReference type="HOGENOM" id="CLU_764641_0_0_5"/>
<evidence type="ECO:0000256" key="1">
    <source>
        <dbReference type="SAM" id="MobiDB-lite"/>
    </source>
</evidence>
<evidence type="ECO:0000313" key="2">
    <source>
        <dbReference type="EMBL" id="AIQ93122.1"/>
    </source>
</evidence>
<feature type="compositionally biased region" description="Polar residues" evidence="1">
    <location>
        <begin position="8"/>
        <end position="18"/>
    </location>
</feature>
<reference evidence="2 3" key="1">
    <citation type="journal article" date="2014" name="PLoS ONE">
        <title>Genome Information of Methylobacterium oryzae, a Plant-Probiotic Methylotroph in the Phyllosphere.</title>
        <authorList>
            <person name="Kwak M.J."/>
            <person name="Jeong H."/>
            <person name="Madhaiyan M."/>
            <person name="Lee Y."/>
            <person name="Sa T.M."/>
            <person name="Oh T.K."/>
            <person name="Kim J.F."/>
        </authorList>
    </citation>
    <scope>NUCLEOTIDE SEQUENCE [LARGE SCALE GENOMIC DNA]</scope>
    <source>
        <strain evidence="2 3">CBMB20</strain>
    </source>
</reference>
<accession>A0A089P0C8</accession>
<proteinExistence type="predicted"/>
<feature type="compositionally biased region" description="Basic and acidic residues" evidence="1">
    <location>
        <begin position="274"/>
        <end position="288"/>
    </location>
</feature>
<feature type="region of interest" description="Disordered" evidence="1">
    <location>
        <begin position="1"/>
        <end position="362"/>
    </location>
</feature>
<keyword evidence="3" id="KW-1185">Reference proteome</keyword>
<organism evidence="2 3">
    <name type="scientific">Methylobacterium oryzae CBMB20</name>
    <dbReference type="NCBI Taxonomy" id="693986"/>
    <lineage>
        <taxon>Bacteria</taxon>
        <taxon>Pseudomonadati</taxon>
        <taxon>Pseudomonadota</taxon>
        <taxon>Alphaproteobacteria</taxon>
        <taxon>Hyphomicrobiales</taxon>
        <taxon>Methylobacteriaceae</taxon>
        <taxon>Methylobacterium</taxon>
    </lineage>
</organism>
<dbReference type="STRING" id="693986.MOC_5367"/>
<feature type="compositionally biased region" description="Polar residues" evidence="1">
    <location>
        <begin position="143"/>
        <end position="152"/>
    </location>
</feature>
<feature type="compositionally biased region" description="Basic and acidic residues" evidence="1">
    <location>
        <begin position="169"/>
        <end position="184"/>
    </location>
</feature>
<dbReference type="EMBL" id="CP003811">
    <property type="protein sequence ID" value="AIQ93122.1"/>
    <property type="molecule type" value="Genomic_DNA"/>
</dbReference>